<dbReference type="SUPFAM" id="SSF51735">
    <property type="entry name" value="NAD(P)-binding Rossmann-fold domains"/>
    <property type="match status" value="1"/>
</dbReference>
<reference evidence="4 5" key="1">
    <citation type="submission" date="2023-07" db="EMBL/GenBank/DDBJ databases">
        <title>Sequencing the genomes of 1000 actinobacteria strains.</title>
        <authorList>
            <person name="Klenk H.-P."/>
        </authorList>
    </citation>
    <scope>NUCLEOTIDE SEQUENCE [LARGE SCALE GENOMIC DNA]</scope>
    <source>
        <strain evidence="4 5">DSM 44109</strain>
    </source>
</reference>
<accession>A0ABT9RH76</accession>
<evidence type="ECO:0000313" key="4">
    <source>
        <dbReference type="EMBL" id="MDP9867715.1"/>
    </source>
</evidence>
<dbReference type="PANTHER" id="PTHR43818:SF11">
    <property type="entry name" value="BCDNA.GH03377"/>
    <property type="match status" value="1"/>
</dbReference>
<evidence type="ECO:0000313" key="5">
    <source>
        <dbReference type="Proteomes" id="UP001230426"/>
    </source>
</evidence>
<dbReference type="InterPro" id="IPR055170">
    <property type="entry name" value="GFO_IDH_MocA-like_dom"/>
</dbReference>
<dbReference type="InterPro" id="IPR036291">
    <property type="entry name" value="NAD(P)-bd_dom_sf"/>
</dbReference>
<dbReference type="EMBL" id="JAUSRB010000002">
    <property type="protein sequence ID" value="MDP9867715.1"/>
    <property type="molecule type" value="Genomic_DNA"/>
</dbReference>
<dbReference type="InterPro" id="IPR050463">
    <property type="entry name" value="Gfo/Idh/MocA_oxidrdct_glycsds"/>
</dbReference>
<keyword evidence="5" id="KW-1185">Reference proteome</keyword>
<sequence>MTGPVGVAVVGCGTISHQYLRNLTSFPDLRVVGCADLDVERARQVARQYGVPVAGAPAEVIAHPDVELVVNLTIPAAHAAVAAAAVAAGRHVYNEKPFALDRESGTEVIEAAAAAGVRLGCAPDTFLGAGLQTAARLVAEGAIGTPLTALTLLQTPGPESWHPSPEFLFKPGAGPLFDMGPYYLTALVTLFGPAERVAAVARRAREERVVGSGPRAGTRFPVEVPTHTTALLEFAAGQAATMVFSFDSPLPRLGFIEITGTEATMELPDPNTFDGAVRLRRALADDWVTVPAEGATAGRGLGVLDMAQAIRAGRPHRATGELGLHVLDTMLAVAGSAERGEFLPVGSTCEVPGPLPAGWDPAQGLL</sequence>
<dbReference type="PANTHER" id="PTHR43818">
    <property type="entry name" value="BCDNA.GH03377"/>
    <property type="match status" value="1"/>
</dbReference>
<protein>
    <submittedName>
        <fullName evidence="4">Dehydrogenase</fullName>
    </submittedName>
</protein>
<keyword evidence="1" id="KW-0560">Oxidoreductase</keyword>
<dbReference type="Pfam" id="PF22725">
    <property type="entry name" value="GFO_IDH_MocA_C3"/>
    <property type="match status" value="1"/>
</dbReference>
<proteinExistence type="predicted"/>
<evidence type="ECO:0000259" key="2">
    <source>
        <dbReference type="Pfam" id="PF01408"/>
    </source>
</evidence>
<organism evidence="4 5">
    <name type="scientific">Streptosporangium brasiliense</name>
    <dbReference type="NCBI Taxonomy" id="47480"/>
    <lineage>
        <taxon>Bacteria</taxon>
        <taxon>Bacillati</taxon>
        <taxon>Actinomycetota</taxon>
        <taxon>Actinomycetes</taxon>
        <taxon>Streptosporangiales</taxon>
        <taxon>Streptosporangiaceae</taxon>
        <taxon>Streptosporangium</taxon>
    </lineage>
</organism>
<feature type="domain" description="GFO/IDH/MocA-like oxidoreductase" evidence="3">
    <location>
        <begin position="132"/>
        <end position="265"/>
    </location>
</feature>
<dbReference type="Gene3D" id="3.40.50.720">
    <property type="entry name" value="NAD(P)-binding Rossmann-like Domain"/>
    <property type="match status" value="1"/>
</dbReference>
<dbReference type="Pfam" id="PF01408">
    <property type="entry name" value="GFO_IDH_MocA"/>
    <property type="match status" value="1"/>
</dbReference>
<evidence type="ECO:0000256" key="1">
    <source>
        <dbReference type="ARBA" id="ARBA00023002"/>
    </source>
</evidence>
<dbReference type="SUPFAM" id="SSF55347">
    <property type="entry name" value="Glyceraldehyde-3-phosphate dehydrogenase-like, C-terminal domain"/>
    <property type="match status" value="1"/>
</dbReference>
<evidence type="ECO:0000259" key="3">
    <source>
        <dbReference type="Pfam" id="PF22725"/>
    </source>
</evidence>
<feature type="domain" description="Gfo/Idh/MocA-like oxidoreductase N-terminal" evidence="2">
    <location>
        <begin position="6"/>
        <end position="120"/>
    </location>
</feature>
<dbReference type="RefSeq" id="WP_306869658.1">
    <property type="nucleotide sequence ID" value="NZ_JAUSRB010000002.1"/>
</dbReference>
<name>A0ABT9RH76_9ACTN</name>
<dbReference type="InterPro" id="IPR000683">
    <property type="entry name" value="Gfo/Idh/MocA-like_OxRdtase_N"/>
</dbReference>
<dbReference type="Gene3D" id="3.30.360.10">
    <property type="entry name" value="Dihydrodipicolinate Reductase, domain 2"/>
    <property type="match status" value="1"/>
</dbReference>
<comment type="caution">
    <text evidence="4">The sequence shown here is derived from an EMBL/GenBank/DDBJ whole genome shotgun (WGS) entry which is preliminary data.</text>
</comment>
<gene>
    <name evidence="4" type="ORF">J2S55_006981</name>
</gene>
<dbReference type="Proteomes" id="UP001230426">
    <property type="component" value="Unassembled WGS sequence"/>
</dbReference>